<dbReference type="AlphaFoldDB" id="A0AAD7MTV4"/>
<protein>
    <submittedName>
        <fullName evidence="2">Uncharacterized protein</fullName>
    </submittedName>
</protein>
<feature type="compositionally biased region" description="Polar residues" evidence="1">
    <location>
        <begin position="240"/>
        <end position="249"/>
    </location>
</feature>
<dbReference type="Proteomes" id="UP001215598">
    <property type="component" value="Unassembled WGS sequence"/>
</dbReference>
<accession>A0AAD7MTV4</accession>
<sequence>MSYHFEGVVPHRWSSPGLRRGLAGGFGRRDYLGGGKVIQLKCHRRLGIRVEGDTDSIFQLTVRRMLVWWGDHPTKSNARRTKWFVIDGIDKHPQHHFTNEEEGSLQARRASLGTSVRHTRTGTTAVYSSVLSSGFRLKENNDVFQGENPKGEKQDFAGKTEFGILINDPGGQSFREMRHRIRVELSKSSGTPPAAIKHTLEDEGRANKYPRISVAEASLPTVRERRMRRREAHGKVCPEQSVNSTSRSH</sequence>
<proteinExistence type="predicted"/>
<evidence type="ECO:0000313" key="2">
    <source>
        <dbReference type="EMBL" id="KAJ7732424.1"/>
    </source>
</evidence>
<reference evidence="2" key="1">
    <citation type="submission" date="2023-03" db="EMBL/GenBank/DDBJ databases">
        <title>Massive genome expansion in bonnet fungi (Mycena s.s.) driven by repeated elements and novel gene families across ecological guilds.</title>
        <authorList>
            <consortium name="Lawrence Berkeley National Laboratory"/>
            <person name="Harder C.B."/>
            <person name="Miyauchi S."/>
            <person name="Viragh M."/>
            <person name="Kuo A."/>
            <person name="Thoen E."/>
            <person name="Andreopoulos B."/>
            <person name="Lu D."/>
            <person name="Skrede I."/>
            <person name="Drula E."/>
            <person name="Henrissat B."/>
            <person name="Morin E."/>
            <person name="Kohler A."/>
            <person name="Barry K."/>
            <person name="LaButti K."/>
            <person name="Morin E."/>
            <person name="Salamov A."/>
            <person name="Lipzen A."/>
            <person name="Mereny Z."/>
            <person name="Hegedus B."/>
            <person name="Baldrian P."/>
            <person name="Stursova M."/>
            <person name="Weitz H."/>
            <person name="Taylor A."/>
            <person name="Grigoriev I.V."/>
            <person name="Nagy L.G."/>
            <person name="Martin F."/>
            <person name="Kauserud H."/>
        </authorList>
    </citation>
    <scope>NUCLEOTIDE SEQUENCE</scope>
    <source>
        <strain evidence="2">CBHHK182m</strain>
    </source>
</reference>
<evidence type="ECO:0000256" key="1">
    <source>
        <dbReference type="SAM" id="MobiDB-lite"/>
    </source>
</evidence>
<dbReference type="EMBL" id="JARKIB010000145">
    <property type="protein sequence ID" value="KAJ7732424.1"/>
    <property type="molecule type" value="Genomic_DNA"/>
</dbReference>
<keyword evidence="3" id="KW-1185">Reference proteome</keyword>
<feature type="region of interest" description="Disordered" evidence="1">
    <location>
        <begin position="223"/>
        <end position="249"/>
    </location>
</feature>
<comment type="caution">
    <text evidence="2">The sequence shown here is derived from an EMBL/GenBank/DDBJ whole genome shotgun (WGS) entry which is preliminary data.</text>
</comment>
<organism evidence="2 3">
    <name type="scientific">Mycena metata</name>
    <dbReference type="NCBI Taxonomy" id="1033252"/>
    <lineage>
        <taxon>Eukaryota</taxon>
        <taxon>Fungi</taxon>
        <taxon>Dikarya</taxon>
        <taxon>Basidiomycota</taxon>
        <taxon>Agaricomycotina</taxon>
        <taxon>Agaricomycetes</taxon>
        <taxon>Agaricomycetidae</taxon>
        <taxon>Agaricales</taxon>
        <taxon>Marasmiineae</taxon>
        <taxon>Mycenaceae</taxon>
        <taxon>Mycena</taxon>
    </lineage>
</organism>
<gene>
    <name evidence="2" type="ORF">B0H16DRAFT_1468575</name>
</gene>
<evidence type="ECO:0000313" key="3">
    <source>
        <dbReference type="Proteomes" id="UP001215598"/>
    </source>
</evidence>
<name>A0AAD7MTV4_9AGAR</name>